<evidence type="ECO:0000313" key="2">
    <source>
        <dbReference type="EMBL" id="PIW16184.1"/>
    </source>
</evidence>
<dbReference type="Proteomes" id="UP000231019">
    <property type="component" value="Unassembled WGS sequence"/>
</dbReference>
<dbReference type="PROSITE" id="PS50005">
    <property type="entry name" value="TPR"/>
    <property type="match status" value="1"/>
</dbReference>
<dbReference type="InterPro" id="IPR019734">
    <property type="entry name" value="TPR_rpt"/>
</dbReference>
<proteinExistence type="predicted"/>
<evidence type="ECO:0000256" key="1">
    <source>
        <dbReference type="PROSITE-ProRule" id="PRU00339"/>
    </source>
</evidence>
<keyword evidence="1" id="KW-0802">TPR repeat</keyword>
<comment type="caution">
    <text evidence="2">The sequence shown here is derived from an EMBL/GenBank/DDBJ whole genome shotgun (WGS) entry which is preliminary data.</text>
</comment>
<organism evidence="2 3">
    <name type="scientific">bacterium (Candidatus Blackallbacteria) CG17_big_fil_post_rev_8_21_14_2_50_48_46</name>
    <dbReference type="NCBI Taxonomy" id="2014261"/>
    <lineage>
        <taxon>Bacteria</taxon>
        <taxon>Candidatus Blackallbacteria</taxon>
    </lineage>
</organism>
<dbReference type="SMART" id="SM00028">
    <property type="entry name" value="TPR"/>
    <property type="match status" value="3"/>
</dbReference>
<gene>
    <name evidence="2" type="ORF">COW36_13705</name>
</gene>
<sequence length="486" mass="56128">MRTSTLIDFQSETPTLAPKHSWPLTLGWVGTGAALFILWTHSEIWLLAGALLYLAWKGFVNGYTQKGKAYAYAAQIQTALKYLSLAHKLNPWYSPCLLALAHLYADQGNWPKAKDHYQRVLQQVSNQIEAWNGLGFCYLAEEKYQEAGHAFQKAYQIRRGDPKQQGAAEIDWEQSQSLPRFNRLKLNHEEEQLHYLLEQQHLPESFTTQWLHLRNWLTKLEADPTAPVFVQLTPEDPLLKNWGHNLHLYLPPRQSSPCLKVQNWQSLSQNFQANQQIWWDDFLSPASLAELQRFCWESTFWHDGSRQAGYLASTVDDGFQCPLLFQIADELRHRFPELLKAYPLVYLWAFKCDSRGQGVALHNDSASINLNFWITPDSANLNPETGGLLIYPQEPPQEWDFETLRMDQAGIETWLKAHPQEPVRIPYRCNRAVLFKSRLFHTSDEIQFQSGYLNRRINITLLFGQKGLGYYPRPKVIPVCSSISGI</sequence>
<evidence type="ECO:0000313" key="3">
    <source>
        <dbReference type="Proteomes" id="UP000231019"/>
    </source>
</evidence>
<accession>A0A2M7G2Y6</accession>
<dbReference type="InterPro" id="IPR011990">
    <property type="entry name" value="TPR-like_helical_dom_sf"/>
</dbReference>
<protein>
    <submittedName>
        <fullName evidence="2">Uncharacterized protein</fullName>
    </submittedName>
</protein>
<name>A0A2M7G2Y6_9BACT</name>
<reference evidence="2 3" key="1">
    <citation type="submission" date="2017-09" db="EMBL/GenBank/DDBJ databases">
        <title>Depth-based differentiation of microbial function through sediment-hosted aquifers and enrichment of novel symbionts in the deep terrestrial subsurface.</title>
        <authorList>
            <person name="Probst A.J."/>
            <person name="Ladd B."/>
            <person name="Jarett J.K."/>
            <person name="Geller-Mcgrath D.E."/>
            <person name="Sieber C.M."/>
            <person name="Emerson J.B."/>
            <person name="Anantharaman K."/>
            <person name="Thomas B.C."/>
            <person name="Malmstrom R."/>
            <person name="Stieglmeier M."/>
            <person name="Klingl A."/>
            <person name="Woyke T."/>
            <person name="Ryan C.M."/>
            <person name="Banfield J.F."/>
        </authorList>
    </citation>
    <scope>NUCLEOTIDE SEQUENCE [LARGE SCALE GENOMIC DNA]</scope>
    <source>
        <strain evidence="2">CG17_big_fil_post_rev_8_21_14_2_50_48_46</strain>
    </source>
</reference>
<dbReference type="EMBL" id="PFFQ01000039">
    <property type="protein sequence ID" value="PIW16184.1"/>
    <property type="molecule type" value="Genomic_DNA"/>
</dbReference>
<feature type="repeat" description="TPR" evidence="1">
    <location>
        <begin position="128"/>
        <end position="161"/>
    </location>
</feature>
<dbReference type="SUPFAM" id="SSF48452">
    <property type="entry name" value="TPR-like"/>
    <property type="match status" value="1"/>
</dbReference>
<dbReference type="Pfam" id="PF13424">
    <property type="entry name" value="TPR_12"/>
    <property type="match status" value="1"/>
</dbReference>
<dbReference type="AlphaFoldDB" id="A0A2M7G2Y6"/>
<dbReference type="Gene3D" id="1.25.40.10">
    <property type="entry name" value="Tetratricopeptide repeat domain"/>
    <property type="match status" value="1"/>
</dbReference>